<reference evidence="6" key="1">
    <citation type="submission" date="2016-10" db="EMBL/GenBank/DDBJ databases">
        <authorList>
            <person name="Varghese N."/>
            <person name="Submissions S."/>
        </authorList>
    </citation>
    <scope>NUCLEOTIDE SEQUENCE [LARGE SCALE GENOMIC DNA]</scope>
    <source>
        <strain evidence="6">DSM 8987</strain>
    </source>
</reference>
<dbReference type="RefSeq" id="WP_092077863.1">
    <property type="nucleotide sequence ID" value="NZ_FNAQ01000006.1"/>
</dbReference>
<dbReference type="AlphaFoldDB" id="A0A1G7BFR2"/>
<dbReference type="GO" id="GO:0008106">
    <property type="term" value="F:alcohol dehydrogenase (NADP+) activity"/>
    <property type="evidence" value="ECO:0007669"/>
    <property type="project" value="TreeGrafter"/>
</dbReference>
<evidence type="ECO:0000313" key="6">
    <source>
        <dbReference type="Proteomes" id="UP000243205"/>
    </source>
</evidence>
<dbReference type="Pfam" id="PF00465">
    <property type="entry name" value="Fe-ADH"/>
    <property type="match status" value="1"/>
</dbReference>
<evidence type="ECO:0000259" key="4">
    <source>
        <dbReference type="Pfam" id="PF25137"/>
    </source>
</evidence>
<dbReference type="FunFam" id="3.40.50.1970:FF:000003">
    <property type="entry name" value="Alcohol dehydrogenase, iron-containing"/>
    <property type="match status" value="1"/>
</dbReference>
<dbReference type="InterPro" id="IPR044731">
    <property type="entry name" value="BDH-like"/>
</dbReference>
<dbReference type="InterPro" id="IPR056798">
    <property type="entry name" value="ADH_Fe_C"/>
</dbReference>
<evidence type="ECO:0000259" key="3">
    <source>
        <dbReference type="Pfam" id="PF00465"/>
    </source>
</evidence>
<dbReference type="InterPro" id="IPR001670">
    <property type="entry name" value="ADH_Fe/GldA"/>
</dbReference>
<dbReference type="Proteomes" id="UP000243205">
    <property type="component" value="Unassembled WGS sequence"/>
</dbReference>
<dbReference type="CDD" id="cd08187">
    <property type="entry name" value="BDH"/>
    <property type="match status" value="1"/>
</dbReference>
<organism evidence="5 6">
    <name type="scientific">Desulfuromonas thiophila</name>
    <dbReference type="NCBI Taxonomy" id="57664"/>
    <lineage>
        <taxon>Bacteria</taxon>
        <taxon>Pseudomonadati</taxon>
        <taxon>Thermodesulfobacteriota</taxon>
        <taxon>Desulfuromonadia</taxon>
        <taxon>Desulfuromonadales</taxon>
        <taxon>Desulfuromonadaceae</taxon>
        <taxon>Desulfuromonas</taxon>
    </lineage>
</organism>
<dbReference type="Gene3D" id="1.20.1090.10">
    <property type="entry name" value="Dehydroquinate synthase-like - alpha domain"/>
    <property type="match status" value="1"/>
</dbReference>
<dbReference type="STRING" id="57664.SAMN05661003_10621"/>
<accession>A0A1G7BFR2</accession>
<keyword evidence="2" id="KW-0560">Oxidoreductase</keyword>
<gene>
    <name evidence="5" type="ORF">SAMN05661003_10621</name>
</gene>
<proteinExistence type="inferred from homology"/>
<dbReference type="SUPFAM" id="SSF56796">
    <property type="entry name" value="Dehydroquinate synthase-like"/>
    <property type="match status" value="1"/>
</dbReference>
<dbReference type="Gene3D" id="3.40.50.1970">
    <property type="match status" value="1"/>
</dbReference>
<dbReference type="GO" id="GO:1990362">
    <property type="term" value="F:butanol dehydrogenase (NAD+) activity"/>
    <property type="evidence" value="ECO:0007669"/>
    <property type="project" value="InterPro"/>
</dbReference>
<keyword evidence="6" id="KW-1185">Reference proteome</keyword>
<evidence type="ECO:0000256" key="2">
    <source>
        <dbReference type="ARBA" id="ARBA00023002"/>
    </source>
</evidence>
<dbReference type="GO" id="GO:0046872">
    <property type="term" value="F:metal ion binding"/>
    <property type="evidence" value="ECO:0007669"/>
    <property type="project" value="InterPro"/>
</dbReference>
<dbReference type="PANTHER" id="PTHR43633:SF1">
    <property type="entry name" value="ALCOHOL DEHYDROGENASE YQHD"/>
    <property type="match status" value="1"/>
</dbReference>
<dbReference type="PROSITE" id="PS00913">
    <property type="entry name" value="ADH_IRON_1"/>
    <property type="match status" value="1"/>
</dbReference>
<dbReference type="OrthoDB" id="9778433at2"/>
<feature type="domain" description="Fe-containing alcohol dehydrogenase-like C-terminal" evidence="4">
    <location>
        <begin position="188"/>
        <end position="385"/>
    </location>
</feature>
<name>A0A1G7BFR2_9BACT</name>
<dbReference type="Pfam" id="PF25137">
    <property type="entry name" value="ADH_Fe_C"/>
    <property type="match status" value="1"/>
</dbReference>
<dbReference type="EMBL" id="FNAQ01000006">
    <property type="protein sequence ID" value="SDE25802.1"/>
    <property type="molecule type" value="Genomic_DNA"/>
</dbReference>
<comment type="similarity">
    <text evidence="1">Belongs to the iron-containing alcohol dehydrogenase family.</text>
</comment>
<dbReference type="InterPro" id="IPR018211">
    <property type="entry name" value="ADH_Fe_CS"/>
</dbReference>
<dbReference type="GO" id="GO:1990002">
    <property type="term" value="F:methylglyoxal reductase (NADPH) (acetol producing) activity"/>
    <property type="evidence" value="ECO:0007669"/>
    <property type="project" value="TreeGrafter"/>
</dbReference>
<evidence type="ECO:0000313" key="5">
    <source>
        <dbReference type="EMBL" id="SDE25802.1"/>
    </source>
</evidence>
<evidence type="ECO:0000256" key="1">
    <source>
        <dbReference type="ARBA" id="ARBA00007358"/>
    </source>
</evidence>
<dbReference type="GO" id="GO:0005829">
    <property type="term" value="C:cytosol"/>
    <property type="evidence" value="ECO:0007669"/>
    <property type="project" value="TreeGrafter"/>
</dbReference>
<dbReference type="PANTHER" id="PTHR43633">
    <property type="entry name" value="ALCOHOL DEHYDROGENASE YQHD"/>
    <property type="match status" value="1"/>
</dbReference>
<feature type="domain" description="Alcohol dehydrogenase iron-type/glycerol dehydrogenase GldA" evidence="3">
    <location>
        <begin position="9"/>
        <end position="177"/>
    </location>
</feature>
<sequence>MQPFVFHNPTQIIFGAGSVDRVGKTVARHGRTALLVYGRDSIHRSGLYSRVTSALQQAGVSWIDHGGVKSNPVLSHSRAGVDKAKASQVDLILAVGGGSVLDEAKAIAAGACYDGDLWDFFSDRATVQQALPLVTVLTLAATGSEMNSGGVITNEETQQKFNLSSPHLFPRVSILDPVLTWTVPADYTAYSAVDAISHLLEGYFTSPDPVTPLQDRFVEGLVKTIMESTEQILAQPAHAEARATMMWAATWALNGLSTAGIGAYQFPNHMIEHSLSALYDIAHGAGLAIVLPAWMAWQADQHPAKFARFAREVLGCQLSDDRQCALAAARGLKDWFGAIGSPVTLSEAGIPANDIPAIAANAVMLAQKWRMPAYSAEVIANILQRAA</sequence>
<protein>
    <submittedName>
        <fullName evidence="5">Uncharacterized protein</fullName>
    </submittedName>
</protein>